<dbReference type="GO" id="GO:0032007">
    <property type="term" value="P:negative regulation of TOR signaling"/>
    <property type="evidence" value="ECO:0007669"/>
    <property type="project" value="InterPro"/>
</dbReference>
<evidence type="ECO:0000313" key="3">
    <source>
        <dbReference type="Proteomes" id="UP000694866"/>
    </source>
</evidence>
<feature type="region of interest" description="Disordered" evidence="2">
    <location>
        <begin position="223"/>
        <end position="271"/>
    </location>
</feature>
<dbReference type="AlphaFoldDB" id="A0A9R1TWF1"/>
<dbReference type="GO" id="GO:0005737">
    <property type="term" value="C:cytoplasm"/>
    <property type="evidence" value="ECO:0007669"/>
    <property type="project" value="TreeGrafter"/>
</dbReference>
<feature type="compositionally biased region" description="Polar residues" evidence="2">
    <location>
        <begin position="223"/>
        <end position="241"/>
    </location>
</feature>
<dbReference type="InterPro" id="IPR026682">
    <property type="entry name" value="AKT1S1"/>
</dbReference>
<evidence type="ECO:0000256" key="2">
    <source>
        <dbReference type="SAM" id="MobiDB-lite"/>
    </source>
</evidence>
<keyword evidence="3" id="KW-1185">Reference proteome</keyword>
<feature type="region of interest" description="Disordered" evidence="2">
    <location>
        <begin position="298"/>
        <end position="339"/>
    </location>
</feature>
<dbReference type="PANTHER" id="PTHR21844:SF2">
    <property type="entry name" value="PROLINE-RICH AKT1 SUBSTRATE 1"/>
    <property type="match status" value="1"/>
</dbReference>
<dbReference type="CTD" id="26067067"/>
<sequence>MYITCKCLNVSIKTRGNQLGDFTQEIHDFERADPFFQQNLATATELEGISKEQSGLVEGRNVGSWVVNRCLNCSVYTHAVHREHGAALVVINTNMVMSSEEIEKLKTSPNYSSIFRVVIDHGLDDGDLLEAPTKYSVSQLSSNLQLALTNLQQQLEQVVHRKAAETEEKIRTLTAEQHQLLEQFREQAHTEHRLLARIICDQQKNKSTNGVNSNVPMTENPAANSITSPLKFNSPRSNVLSKSGMGGDNIRHQAATKHPTQIHLNGDAEGKDRRLRAFQTESSSYDAEALFPLEGMDDVSYTEPLHPSEDESDTDGQEEGMHTPRGLRGGHPTLAKSLPVSVPNFSSYVRRTMQDQDDDQIPKDSFDPHNIRASIKALAKSVHGDTVFGDLPRPRFSTQI</sequence>
<dbReference type="GO" id="GO:0048011">
    <property type="term" value="P:neurotrophin TRK receptor signaling pathway"/>
    <property type="evidence" value="ECO:0007669"/>
    <property type="project" value="InterPro"/>
</dbReference>
<accession>A0A9R1TWF1</accession>
<dbReference type="Proteomes" id="UP000694866">
    <property type="component" value="Unplaced"/>
</dbReference>
<keyword evidence="1" id="KW-0175">Coiled coil</keyword>
<feature type="coiled-coil region" evidence="1">
    <location>
        <begin position="141"/>
        <end position="183"/>
    </location>
</feature>
<dbReference type="OrthoDB" id="9992964at2759"/>
<evidence type="ECO:0000256" key="1">
    <source>
        <dbReference type="SAM" id="Coils"/>
    </source>
</evidence>
<dbReference type="KEGG" id="fas:105263988"/>
<dbReference type="RefSeq" id="XP_011298838.1">
    <property type="nucleotide sequence ID" value="XM_011300536.1"/>
</dbReference>
<evidence type="ECO:0000313" key="4">
    <source>
        <dbReference type="RefSeq" id="XP_011298838.1"/>
    </source>
</evidence>
<dbReference type="PANTHER" id="PTHR21844">
    <property type="entry name" value="AKT1 SUBSTRATE 1 PROTEIN"/>
    <property type="match status" value="1"/>
</dbReference>
<protein>
    <submittedName>
        <fullName evidence="4">Uncharacterized protein PRAS40</fullName>
    </submittedName>
</protein>
<name>A0A9R1TWF1_9HYME</name>
<proteinExistence type="predicted"/>
<dbReference type="GeneID" id="105263988"/>
<dbReference type="Pfam" id="PF15798">
    <property type="entry name" value="PRAS"/>
    <property type="match status" value="1"/>
</dbReference>
<reference evidence="4" key="1">
    <citation type="submission" date="2025-08" db="UniProtKB">
        <authorList>
            <consortium name="RefSeq"/>
        </authorList>
    </citation>
    <scope>IDENTIFICATION</scope>
</reference>
<gene>
    <name evidence="4" type="primary">PRAS40</name>
</gene>
<organism evidence="3 4">
    <name type="scientific">Fopius arisanus</name>
    <dbReference type="NCBI Taxonomy" id="64838"/>
    <lineage>
        <taxon>Eukaryota</taxon>
        <taxon>Metazoa</taxon>
        <taxon>Ecdysozoa</taxon>
        <taxon>Arthropoda</taxon>
        <taxon>Hexapoda</taxon>
        <taxon>Insecta</taxon>
        <taxon>Pterygota</taxon>
        <taxon>Neoptera</taxon>
        <taxon>Endopterygota</taxon>
        <taxon>Hymenoptera</taxon>
        <taxon>Apocrita</taxon>
        <taxon>Ichneumonoidea</taxon>
        <taxon>Braconidae</taxon>
        <taxon>Opiinae</taxon>
        <taxon>Fopius</taxon>
    </lineage>
</organism>